<feature type="region of interest" description="Disordered" evidence="1">
    <location>
        <begin position="1"/>
        <end position="24"/>
    </location>
</feature>
<name>A0A0D6MGR3_9PROT</name>
<dbReference type="STRING" id="1231623.Tasa_002_082"/>
<protein>
    <submittedName>
        <fullName evidence="2">Uncharacterized protein</fullName>
    </submittedName>
</protein>
<accession>A0A0D6MGR3</accession>
<keyword evidence="3" id="KW-1185">Reference proteome</keyword>
<dbReference type="Proteomes" id="UP000032679">
    <property type="component" value="Unassembled WGS sequence"/>
</dbReference>
<comment type="caution">
    <text evidence="2">The sequence shown here is derived from an EMBL/GenBank/DDBJ whole genome shotgun (WGS) entry which is preliminary data.</text>
</comment>
<reference evidence="2 3" key="1">
    <citation type="submission" date="2012-10" db="EMBL/GenBank/DDBJ databases">
        <title>Genome sequencing of Tanticharoenia sakaeratensis NBRC 103193.</title>
        <authorList>
            <person name="Azuma Y."/>
            <person name="Hadano H."/>
            <person name="Hirakawa H."/>
            <person name="Matsushita K."/>
        </authorList>
    </citation>
    <scope>NUCLEOTIDE SEQUENCE [LARGE SCALE GENOMIC DNA]</scope>
    <source>
        <strain evidence="2 3">NBRC 103193</strain>
    </source>
</reference>
<organism evidence="2 3">
    <name type="scientific">Tanticharoenia sakaeratensis NBRC 103193</name>
    <dbReference type="NCBI Taxonomy" id="1231623"/>
    <lineage>
        <taxon>Bacteria</taxon>
        <taxon>Pseudomonadati</taxon>
        <taxon>Pseudomonadota</taxon>
        <taxon>Alphaproteobacteria</taxon>
        <taxon>Acetobacterales</taxon>
        <taxon>Acetobacteraceae</taxon>
        <taxon>Tanticharoenia</taxon>
    </lineage>
</organism>
<sequence length="104" mass="11164">MISKRDIGTAGAPGNSDPRQLDHMGQVHDMDYSGVLSNTSRKRRRVKARAGAVKIPALEGDAGCVPNRTRAVTHFDRCATSDMVPRTETAGRFSVDIAGSHDVS</sequence>
<evidence type="ECO:0000256" key="1">
    <source>
        <dbReference type="SAM" id="MobiDB-lite"/>
    </source>
</evidence>
<gene>
    <name evidence="2" type="ORF">Tasa_002_082</name>
</gene>
<dbReference type="EMBL" id="BALE01000002">
    <property type="protein sequence ID" value="GAN52802.1"/>
    <property type="molecule type" value="Genomic_DNA"/>
</dbReference>
<evidence type="ECO:0000313" key="2">
    <source>
        <dbReference type="EMBL" id="GAN52802.1"/>
    </source>
</evidence>
<proteinExistence type="predicted"/>
<dbReference type="AlphaFoldDB" id="A0A0D6MGR3"/>
<evidence type="ECO:0000313" key="3">
    <source>
        <dbReference type="Proteomes" id="UP000032679"/>
    </source>
</evidence>